<reference evidence="2 3" key="1">
    <citation type="journal article" date="2012" name="Stand. Genomic Sci.">
        <title>Complete genome sequence of Liberibacter crescens BT-1.</title>
        <authorList>
            <person name="Leonard M.T."/>
            <person name="Fagen J.R."/>
            <person name="Davis-Richardson A.G."/>
            <person name="Davis M.J."/>
            <person name="Triplett E.W."/>
        </authorList>
    </citation>
    <scope>NUCLEOTIDE SEQUENCE [LARGE SCALE GENOMIC DNA]</scope>
    <source>
        <strain evidence="2 3">BT-1</strain>
    </source>
</reference>
<evidence type="ECO:0000313" key="2">
    <source>
        <dbReference type="EMBL" id="AGA64998.1"/>
    </source>
</evidence>
<dbReference type="eggNOG" id="COG2304">
    <property type="taxonomic scope" value="Bacteria"/>
</dbReference>
<proteinExistence type="predicted"/>
<name>L0EWI8_LIBCB</name>
<accession>L0EWI8</accession>
<evidence type="ECO:0000259" key="1">
    <source>
        <dbReference type="Pfam" id="PF13400"/>
    </source>
</evidence>
<dbReference type="AlphaFoldDB" id="L0EWI8"/>
<feature type="domain" description="Putative Flp pilus-assembly TadG-like N-terminal" evidence="1">
    <location>
        <begin position="22"/>
        <end position="66"/>
    </location>
</feature>
<dbReference type="Proteomes" id="UP000010799">
    <property type="component" value="Chromosome"/>
</dbReference>
<dbReference type="PATRIC" id="fig|1215343.11.peg.1034"/>
<protein>
    <recommendedName>
        <fullName evidence="1">Putative Flp pilus-assembly TadG-like N-terminal domain-containing protein</fullName>
    </recommendedName>
</protein>
<dbReference type="InterPro" id="IPR028087">
    <property type="entry name" value="Tad_N"/>
</dbReference>
<dbReference type="KEGG" id="lcc:B488_10060"/>
<keyword evidence="3" id="KW-1185">Reference proteome</keyword>
<dbReference type="Pfam" id="PF13400">
    <property type="entry name" value="Tad"/>
    <property type="match status" value="1"/>
</dbReference>
<organism evidence="2 3">
    <name type="scientific">Liberibacter crescens (strain BT-1)</name>
    <dbReference type="NCBI Taxonomy" id="1215343"/>
    <lineage>
        <taxon>Bacteria</taxon>
        <taxon>Pseudomonadati</taxon>
        <taxon>Pseudomonadota</taxon>
        <taxon>Alphaproteobacteria</taxon>
        <taxon>Hyphomicrobiales</taxon>
        <taxon>Rhizobiaceae</taxon>
        <taxon>Liberibacter</taxon>
    </lineage>
</organism>
<gene>
    <name evidence="2" type="ordered locus">B488_10060</name>
</gene>
<evidence type="ECO:0000313" key="3">
    <source>
        <dbReference type="Proteomes" id="UP000010799"/>
    </source>
</evidence>
<dbReference type="HOGENOM" id="CLU_653464_0_0_5"/>
<sequence length="420" mass="47091">MFLFKKKDSFLFIKKIILCKKGNFLIFTALMIPVLFMASGFAVDTVRMMNSKASLHAAADSAALSGIEKLRDLISTSTSEPTTEEEKIAIDTSRNFLSQELSADDLFKQASQEIINNTQISIDKKSSPEDGYSLTVQPHYKMPLSSLSVVLKSFGVNFVNIATKSISFLPIKQGKSQPQYDVVSLSIHMDTSRPGIDDDINLEKEVLQGLANNIMLVFSNSDKQLYAGVTKYSLDLTILTHMQFGVSGILNALPRVFFSELSPILYTNPKASIQRAYYTLTGPEELRGYGIVKSVHLMILRNDIEAWDDFKVHQGRMEEYFTNVKDICDKMTYKVRQKYYPSDQDQDREGEVRLIAIGVRPGYDAKQIGKYCSSFPDDYYEITDYNQISKVMHDIAQKLKVGGGSGSGTISVPSPIRMLE</sequence>
<dbReference type="EMBL" id="CP003789">
    <property type="protein sequence ID" value="AGA64998.1"/>
    <property type="molecule type" value="Genomic_DNA"/>
</dbReference>